<accession>A0AB40C6D7</accession>
<protein>
    <submittedName>
        <fullName evidence="3">Uncharacterized protein LOC120272423</fullName>
    </submittedName>
</protein>
<dbReference type="AlphaFoldDB" id="A0AB40C6D7"/>
<reference evidence="3" key="1">
    <citation type="submission" date="2025-08" db="UniProtKB">
        <authorList>
            <consortium name="RefSeq"/>
        </authorList>
    </citation>
    <scope>IDENTIFICATION</scope>
</reference>
<dbReference type="Proteomes" id="UP001515500">
    <property type="component" value="Chromosome 11"/>
</dbReference>
<dbReference type="RefSeq" id="XP_039135182.1">
    <property type="nucleotide sequence ID" value="XM_039279248.1"/>
</dbReference>
<evidence type="ECO:0000313" key="2">
    <source>
        <dbReference type="Proteomes" id="UP001515500"/>
    </source>
</evidence>
<evidence type="ECO:0000256" key="1">
    <source>
        <dbReference type="SAM" id="MobiDB-lite"/>
    </source>
</evidence>
<sequence>MEITRLNHPIHLTLLIANHNLYFMLSGGGDSNLKPQTLICEGVLYQLPNVEMILVERNPSVIQDIMHRAKAKKKSKTKKSLEANAAKDLPSQVAWEGWFRPHQSSSQSPQEMNQPILARMPNYEDEETQDPTMSAEENHDDITPEIQKNKRRRGPNKEIPAPANPNERMLVNILHDEKFVDPKIVRTITKCIQLHFNDAWPTWKKVAEAIKDEMWAKFEGKFMCPIEKAKVVRAIWETTCKEWLCGMLEEERKRAMRHFGVSDISKCKGYNVGWIRMDIWDRLVSDVWTTDARKN</sequence>
<organism evidence="2 3">
    <name type="scientific">Dioscorea cayennensis subsp. rotundata</name>
    <name type="common">White Guinea yam</name>
    <name type="synonym">Dioscorea rotundata</name>
    <dbReference type="NCBI Taxonomy" id="55577"/>
    <lineage>
        <taxon>Eukaryota</taxon>
        <taxon>Viridiplantae</taxon>
        <taxon>Streptophyta</taxon>
        <taxon>Embryophyta</taxon>
        <taxon>Tracheophyta</taxon>
        <taxon>Spermatophyta</taxon>
        <taxon>Magnoliopsida</taxon>
        <taxon>Liliopsida</taxon>
        <taxon>Dioscoreales</taxon>
        <taxon>Dioscoreaceae</taxon>
        <taxon>Dioscorea</taxon>
    </lineage>
</organism>
<gene>
    <name evidence="3" type="primary">LOC120272423</name>
</gene>
<feature type="region of interest" description="Disordered" evidence="1">
    <location>
        <begin position="124"/>
        <end position="164"/>
    </location>
</feature>
<proteinExistence type="predicted"/>
<name>A0AB40C6D7_DIOCR</name>
<dbReference type="GeneID" id="120272423"/>
<keyword evidence="2" id="KW-1185">Reference proteome</keyword>
<evidence type="ECO:0000313" key="3">
    <source>
        <dbReference type="RefSeq" id="XP_039135182.1"/>
    </source>
</evidence>